<dbReference type="PANTHER" id="PTHR19836">
    <property type="entry name" value="30S RIBOSOMAL PROTEIN S14"/>
    <property type="match status" value="1"/>
</dbReference>
<protein>
    <recommendedName>
        <fullName evidence="5 7">Small ribosomal subunit protein uS14</fullName>
    </recommendedName>
</protein>
<proteinExistence type="inferred from homology"/>
<dbReference type="FunFam" id="1.10.287.1480:FF:000001">
    <property type="entry name" value="30S ribosomal protein S14"/>
    <property type="match status" value="1"/>
</dbReference>
<reference evidence="8 9" key="1">
    <citation type="journal article" date="2016" name="Nat. Commun.">
        <title>Thousands of microbial genomes shed light on interconnected biogeochemical processes in an aquifer system.</title>
        <authorList>
            <person name="Anantharaman K."/>
            <person name="Brown C.T."/>
            <person name="Hug L.A."/>
            <person name="Sharon I."/>
            <person name="Castelle C.J."/>
            <person name="Probst A.J."/>
            <person name="Thomas B.C."/>
            <person name="Singh A."/>
            <person name="Wilkins M.J."/>
            <person name="Karaoz U."/>
            <person name="Brodie E.L."/>
            <person name="Williams K.H."/>
            <person name="Hubbard S.S."/>
            <person name="Banfield J.F."/>
        </authorList>
    </citation>
    <scope>NUCLEOTIDE SEQUENCE [LARGE SCALE GENOMIC DNA]</scope>
</reference>
<evidence type="ECO:0000256" key="4">
    <source>
        <dbReference type="ARBA" id="ARBA00023274"/>
    </source>
</evidence>
<dbReference type="PANTHER" id="PTHR19836:SF19">
    <property type="entry name" value="SMALL RIBOSOMAL SUBUNIT PROTEIN US14M"/>
    <property type="match status" value="1"/>
</dbReference>
<dbReference type="PROSITE" id="PS00527">
    <property type="entry name" value="RIBOSOMAL_S14"/>
    <property type="match status" value="1"/>
</dbReference>
<comment type="subunit">
    <text evidence="6 7">Part of the 30S ribosomal subunit. Contacts proteins S3 and S10.</text>
</comment>
<evidence type="ECO:0000256" key="5">
    <source>
        <dbReference type="ARBA" id="ARBA00035167"/>
    </source>
</evidence>
<dbReference type="InterPro" id="IPR018271">
    <property type="entry name" value="Ribosomal_uS14_CS"/>
</dbReference>
<comment type="caution">
    <text evidence="8">The sequence shown here is derived from an EMBL/GenBank/DDBJ whole genome shotgun (WGS) entry which is preliminary data.</text>
</comment>
<dbReference type="NCBIfam" id="NF006477">
    <property type="entry name" value="PRK08881.1"/>
    <property type="match status" value="1"/>
</dbReference>
<dbReference type="GO" id="GO:0015935">
    <property type="term" value="C:small ribosomal subunit"/>
    <property type="evidence" value="ECO:0007669"/>
    <property type="project" value="TreeGrafter"/>
</dbReference>
<keyword evidence="3 7" id="KW-0689">Ribosomal protein</keyword>
<dbReference type="HAMAP" id="MF_00537">
    <property type="entry name" value="Ribosomal_uS14_1"/>
    <property type="match status" value="1"/>
</dbReference>
<dbReference type="SUPFAM" id="SSF57716">
    <property type="entry name" value="Glucocorticoid receptor-like (DNA-binding domain)"/>
    <property type="match status" value="1"/>
</dbReference>
<dbReference type="GO" id="GO:0006412">
    <property type="term" value="P:translation"/>
    <property type="evidence" value="ECO:0007669"/>
    <property type="project" value="UniProtKB-UniRule"/>
</dbReference>
<organism evidence="8 9">
    <name type="scientific">Candidatus Muproteobacteria bacterium RBG_16_64_11</name>
    <dbReference type="NCBI Taxonomy" id="1817758"/>
    <lineage>
        <taxon>Bacteria</taxon>
        <taxon>Pseudomonadati</taxon>
        <taxon>Pseudomonadota</taxon>
        <taxon>Candidatus Muproteobacteria</taxon>
    </lineage>
</organism>
<keyword evidence="4 7" id="KW-0687">Ribonucleoprotein</keyword>
<dbReference type="InterPro" id="IPR023036">
    <property type="entry name" value="Ribosomal_uS14_bac/plastid"/>
</dbReference>
<evidence type="ECO:0000313" key="9">
    <source>
        <dbReference type="Proteomes" id="UP000177925"/>
    </source>
</evidence>
<evidence type="ECO:0000313" key="8">
    <source>
        <dbReference type="EMBL" id="OGI43606.1"/>
    </source>
</evidence>
<dbReference type="GO" id="GO:0005737">
    <property type="term" value="C:cytoplasm"/>
    <property type="evidence" value="ECO:0007669"/>
    <property type="project" value="UniProtKB-ARBA"/>
</dbReference>
<dbReference type="Proteomes" id="UP000177925">
    <property type="component" value="Unassembled WGS sequence"/>
</dbReference>
<comment type="similarity">
    <text evidence="2 7">Belongs to the universal ribosomal protein uS14 family.</text>
</comment>
<name>A0A1F6TEW5_9PROT</name>
<evidence type="ECO:0000256" key="6">
    <source>
        <dbReference type="ARBA" id="ARBA00047110"/>
    </source>
</evidence>
<keyword evidence="7" id="KW-0699">rRNA-binding</keyword>
<evidence type="ECO:0000256" key="3">
    <source>
        <dbReference type="ARBA" id="ARBA00022980"/>
    </source>
</evidence>
<comment type="function">
    <text evidence="1 7">Binds 16S rRNA, required for the assembly of 30S particles and may also be responsible for determining the conformation of the 16S rRNA at the A site.</text>
</comment>
<evidence type="ECO:0000256" key="2">
    <source>
        <dbReference type="ARBA" id="ARBA00009083"/>
    </source>
</evidence>
<accession>A0A1F6TEW5</accession>
<dbReference type="STRING" id="1817758.A2150_08510"/>
<dbReference type="GO" id="GO:0003735">
    <property type="term" value="F:structural constituent of ribosome"/>
    <property type="evidence" value="ECO:0007669"/>
    <property type="project" value="InterPro"/>
</dbReference>
<keyword evidence="7" id="KW-0694">RNA-binding</keyword>
<dbReference type="Pfam" id="PF00253">
    <property type="entry name" value="Ribosomal_S14"/>
    <property type="match status" value="1"/>
</dbReference>
<dbReference type="AlphaFoldDB" id="A0A1F6TEW5"/>
<sequence length="101" mass="11626">MAKKSMVLRDVKRKLLSAKYAKRRAELKAIISNMKLDGEQRHAAQVALQKLPRDSSRSRIRNRCQLTGRPRGYYRKFGLSRSKLREAVMRGDVPGVVKASW</sequence>
<evidence type="ECO:0000256" key="7">
    <source>
        <dbReference type="HAMAP-Rule" id="MF_00537"/>
    </source>
</evidence>
<dbReference type="GO" id="GO:0019843">
    <property type="term" value="F:rRNA binding"/>
    <property type="evidence" value="ECO:0007669"/>
    <property type="project" value="UniProtKB-UniRule"/>
</dbReference>
<dbReference type="InterPro" id="IPR001209">
    <property type="entry name" value="Ribosomal_uS14"/>
</dbReference>
<evidence type="ECO:0000256" key="1">
    <source>
        <dbReference type="ARBA" id="ARBA00003686"/>
    </source>
</evidence>
<dbReference type="Gene3D" id="1.10.287.1480">
    <property type="match status" value="1"/>
</dbReference>
<gene>
    <name evidence="7" type="primary">rpsN</name>
    <name evidence="8" type="ORF">A2150_08510</name>
</gene>
<dbReference type="EMBL" id="MFSS01000045">
    <property type="protein sequence ID" value="OGI43606.1"/>
    <property type="molecule type" value="Genomic_DNA"/>
</dbReference>